<evidence type="ECO:0000313" key="4">
    <source>
        <dbReference type="Proteomes" id="UP000278807"/>
    </source>
</evidence>
<dbReference type="AlphaFoldDB" id="A0A0R3TGW1"/>
<dbReference type="GO" id="GO:0004857">
    <property type="term" value="F:enzyme inhibitor activity"/>
    <property type="evidence" value="ECO:0007669"/>
    <property type="project" value="TreeGrafter"/>
</dbReference>
<reference evidence="3 4" key="2">
    <citation type="submission" date="2018-11" db="EMBL/GenBank/DDBJ databases">
        <authorList>
            <consortium name="Pathogen Informatics"/>
        </authorList>
    </citation>
    <scope>NUCLEOTIDE SEQUENCE [LARGE SCALE GENOMIC DNA]</scope>
</reference>
<protein>
    <submittedName>
        <fullName evidence="5">ANK_REP_REGION domain-containing protein</fullName>
    </submittedName>
</protein>
<feature type="repeat" description="ANK" evidence="2">
    <location>
        <begin position="57"/>
        <end position="89"/>
    </location>
</feature>
<dbReference type="PROSITE" id="PS50088">
    <property type="entry name" value="ANK_REPEAT"/>
    <property type="match status" value="1"/>
</dbReference>
<dbReference type="PROSITE" id="PS50297">
    <property type="entry name" value="ANK_REP_REGION"/>
    <property type="match status" value="1"/>
</dbReference>
<sequence length="110" mass="11983">MNPEIVVNNSPPLFGSILTGITQEDIDEKRRVPEREMLAAMERLVRTGSDLNKLDSQGAAPLHIAAACGYLDVVGFLLQHGANIDLPDRDGWMAIHVAACWGQVLFILSS</sequence>
<dbReference type="Proteomes" id="UP000278807">
    <property type="component" value="Unassembled WGS sequence"/>
</dbReference>
<keyword evidence="4" id="KW-1185">Reference proteome</keyword>
<dbReference type="WBParaSite" id="HNAJ_0000630201-mRNA-1">
    <property type="protein sequence ID" value="HNAJ_0000630201-mRNA-1"/>
    <property type="gene ID" value="HNAJ_0000630201"/>
</dbReference>
<reference evidence="5" key="1">
    <citation type="submission" date="2017-02" db="UniProtKB">
        <authorList>
            <consortium name="WormBaseParasite"/>
        </authorList>
    </citation>
    <scope>IDENTIFICATION</scope>
</reference>
<dbReference type="SUPFAM" id="SSF48403">
    <property type="entry name" value="Ankyrin repeat"/>
    <property type="match status" value="1"/>
</dbReference>
<dbReference type="STRING" id="102285.A0A0R3TGW1"/>
<dbReference type="PANTHER" id="PTHR24179:SF29">
    <property type="entry name" value="LD46604P"/>
    <property type="match status" value="1"/>
</dbReference>
<keyword evidence="1" id="KW-0677">Repeat</keyword>
<name>A0A0R3TGW1_RODNA</name>
<dbReference type="Pfam" id="PF12796">
    <property type="entry name" value="Ank_2"/>
    <property type="match status" value="1"/>
</dbReference>
<keyword evidence="2" id="KW-0040">ANK repeat</keyword>
<gene>
    <name evidence="3" type="ORF">HNAJ_LOCUS6298</name>
</gene>
<dbReference type="SMART" id="SM00248">
    <property type="entry name" value="ANK"/>
    <property type="match status" value="1"/>
</dbReference>
<proteinExistence type="predicted"/>
<organism evidence="5">
    <name type="scientific">Rodentolepis nana</name>
    <name type="common">Dwarf tapeworm</name>
    <name type="synonym">Hymenolepis nana</name>
    <dbReference type="NCBI Taxonomy" id="102285"/>
    <lineage>
        <taxon>Eukaryota</taxon>
        <taxon>Metazoa</taxon>
        <taxon>Spiralia</taxon>
        <taxon>Lophotrochozoa</taxon>
        <taxon>Platyhelminthes</taxon>
        <taxon>Cestoda</taxon>
        <taxon>Eucestoda</taxon>
        <taxon>Cyclophyllidea</taxon>
        <taxon>Hymenolepididae</taxon>
        <taxon>Rodentolepis</taxon>
    </lineage>
</organism>
<dbReference type="OrthoDB" id="19014at2759"/>
<dbReference type="InterPro" id="IPR036770">
    <property type="entry name" value="Ankyrin_rpt-contain_sf"/>
</dbReference>
<dbReference type="EMBL" id="UZAE01006629">
    <property type="protein sequence ID" value="VDO02158.1"/>
    <property type="molecule type" value="Genomic_DNA"/>
</dbReference>
<evidence type="ECO:0000313" key="5">
    <source>
        <dbReference type="WBParaSite" id="HNAJ_0000630201-mRNA-1"/>
    </source>
</evidence>
<dbReference type="InterPro" id="IPR002110">
    <property type="entry name" value="Ankyrin_rpt"/>
</dbReference>
<evidence type="ECO:0000256" key="2">
    <source>
        <dbReference type="PROSITE-ProRule" id="PRU00023"/>
    </source>
</evidence>
<accession>A0A0R3TGW1</accession>
<evidence type="ECO:0000313" key="3">
    <source>
        <dbReference type="EMBL" id="VDO02158.1"/>
    </source>
</evidence>
<dbReference type="GO" id="GO:0005737">
    <property type="term" value="C:cytoplasm"/>
    <property type="evidence" value="ECO:0007669"/>
    <property type="project" value="TreeGrafter"/>
</dbReference>
<evidence type="ECO:0000256" key="1">
    <source>
        <dbReference type="ARBA" id="ARBA00022737"/>
    </source>
</evidence>
<dbReference type="Gene3D" id="1.25.40.20">
    <property type="entry name" value="Ankyrin repeat-containing domain"/>
    <property type="match status" value="1"/>
</dbReference>
<dbReference type="InterPro" id="IPR051226">
    <property type="entry name" value="PP1_Regulatory_Subunit"/>
</dbReference>
<dbReference type="PANTHER" id="PTHR24179">
    <property type="entry name" value="PROTEIN PHOSPHATASE 1 REGULATORY SUBUNIT 12"/>
    <property type="match status" value="1"/>
</dbReference>
<dbReference type="GO" id="GO:0017020">
    <property type="term" value="F:myosin phosphatase regulator activity"/>
    <property type="evidence" value="ECO:0007669"/>
    <property type="project" value="TreeGrafter"/>
</dbReference>